<gene>
    <name evidence="1" type="ORF">Lwal_0768</name>
</gene>
<dbReference type="Proteomes" id="UP000054729">
    <property type="component" value="Unassembled WGS sequence"/>
</dbReference>
<organism evidence="1 2">
    <name type="scientific">Legionella waltersii</name>
    <dbReference type="NCBI Taxonomy" id="66969"/>
    <lineage>
        <taxon>Bacteria</taxon>
        <taxon>Pseudomonadati</taxon>
        <taxon>Pseudomonadota</taxon>
        <taxon>Gammaproteobacteria</taxon>
        <taxon>Legionellales</taxon>
        <taxon>Legionellaceae</taxon>
        <taxon>Legionella</taxon>
    </lineage>
</organism>
<dbReference type="EMBL" id="LNZB01000015">
    <property type="protein sequence ID" value="KTD82291.1"/>
    <property type="molecule type" value="Genomic_DNA"/>
</dbReference>
<name>A0A0W1AM97_9GAMM</name>
<proteinExistence type="predicted"/>
<evidence type="ECO:0000313" key="1">
    <source>
        <dbReference type="EMBL" id="KTD82291.1"/>
    </source>
</evidence>
<sequence>MKSRIELQDRIALMLQKKTGHEWVVGDYGVSYDSRYKYQDDQDNLEFDHLFADINPKPRKVEVVPQMRGQPSTIRAEYTGTVELLGLLSRFETDPSLYDGGLNCNQVKADIQVRNQKIAEMLTEKMGIVWTSDEEGVKCVAIIDAENYTSGGQRFHDIMAKMGITADVSVLPTSRGMPEGKVTVHASFSSFDSLSELDAIINNSEIQERILNRQSGIEFHGLTNSQVLSPIRKVDEKMPCPVTQFKQQLTEIKPATVNESYQQQFFREHARLLALDRQAPFGSWRKTTITEDSKQQMSLSEIVEHAMESKNRSRQACINLGWMKKDGTIADTAPKEVLDCVSEIQSKKQSGNRRLC</sequence>
<reference evidence="1 2" key="1">
    <citation type="submission" date="2015-11" db="EMBL/GenBank/DDBJ databases">
        <title>Genomic analysis of 38 Legionella species identifies large and diverse effector repertoires.</title>
        <authorList>
            <person name="Burstein D."/>
            <person name="Amaro F."/>
            <person name="Zusman T."/>
            <person name="Lifshitz Z."/>
            <person name="Cohen O."/>
            <person name="Gilbert J.A."/>
            <person name="Pupko T."/>
            <person name="Shuman H.A."/>
            <person name="Segal G."/>
        </authorList>
    </citation>
    <scope>NUCLEOTIDE SEQUENCE [LARGE SCALE GENOMIC DNA]</scope>
    <source>
        <strain evidence="1 2">ATCC 51914</strain>
    </source>
</reference>
<evidence type="ECO:0000313" key="2">
    <source>
        <dbReference type="Proteomes" id="UP000054729"/>
    </source>
</evidence>
<protein>
    <submittedName>
        <fullName evidence="1">Uncharacterized protein</fullName>
    </submittedName>
</protein>
<keyword evidence="2" id="KW-1185">Reference proteome</keyword>
<dbReference type="PATRIC" id="fig|66969.6.peg.837"/>
<comment type="caution">
    <text evidence="1">The sequence shown here is derived from an EMBL/GenBank/DDBJ whole genome shotgun (WGS) entry which is preliminary data.</text>
</comment>
<dbReference type="RefSeq" id="WP_058479589.1">
    <property type="nucleotide sequence ID" value="NZ_CAAAIQ010000006.1"/>
</dbReference>
<dbReference type="STRING" id="66969.Lwal_0768"/>
<dbReference type="AlphaFoldDB" id="A0A0W1AM97"/>
<accession>A0A0W1AM97</accession>
<dbReference type="OrthoDB" id="5654461at2"/>